<evidence type="ECO:0000256" key="1">
    <source>
        <dbReference type="ARBA" id="ARBA00004141"/>
    </source>
</evidence>
<feature type="transmembrane region" description="Helical" evidence="9">
    <location>
        <begin position="1289"/>
        <end position="1315"/>
    </location>
</feature>
<feature type="domain" description="Apple" evidence="10">
    <location>
        <begin position="549"/>
        <end position="618"/>
    </location>
</feature>
<feature type="transmembrane region" description="Helical" evidence="9">
    <location>
        <begin position="1547"/>
        <end position="1564"/>
    </location>
</feature>
<dbReference type="InterPro" id="IPR003609">
    <property type="entry name" value="Pan_app"/>
</dbReference>
<feature type="compositionally biased region" description="Polar residues" evidence="8">
    <location>
        <begin position="2200"/>
        <end position="2209"/>
    </location>
</feature>
<sequence length="3189" mass="345313">MYQAVLFRGPIAQNFNYSDAVLLPKGDLPTNDAAVFKQPSDTRPIALSDTCNKFPTQWCQQRISDEEAYITTRCQPPAQRGHFVPHALSVRWRTHGGRAIGAVGLVTQRSIRLPRDGAVHAAKMVPDHFGGHYKLHIDCLATWRCTQSRVQAAVDKLEGVQMIEDKPHFGTDADEALVLEDCTEVTRQAARLAGTMLLAEVKGKDHMGLMVLRMIGTGHAGTAAASASATARTTAAASTLQPPDDDFGIGRIGDPRRQGLGNGGASGAVGLRPHAAAKRRVVLAEAASAGAPAPRRVPPPPRCARAARARRAMLGGYASSASDEGAEPAAAADTAGSGSEAEAQGGDAAADKDDDGEEDEESEEDEGTGGGVLPSAGTAFAKMGEAELGFKKFAKDKEKQRRFKDHAIRLDRIMAASASSMRKSGWQPGQEAKAALIPGEAAGGPPKKRAAEADDAPAAGGAAPAAKGGGKGEKGKMSVKDKTRLKRAKGQSGEDHSGRMWKPESWMKIRQEFDCAALASASPVDGFVPVGRGTGVACRSEGPDSPDGCDGDEVNRSGCTVFTKVAKIDECKDLCSREEACTGIEYSSEFQRCEVWKLNLGAGASVEGFQCFAYHRPCSAVGESCLLSGCCLDVGSACYQKDEFWAGCRSECVPGESDSSGPDEKPWSCTEVQKPGRSNGTCAAMGENCSGTGCCNNPALGCFEKTSEWAGCRRTCEPGQPDPSGSDDQPWSCKERLSADRPDRDCLMQIVMTVSAGNVSDKLRQPLLNSTARLDDIAAHTQGLGGEALGSGHYENEGAALVQQGAEVSTLRGGTARADTAEGGTDVDMLNRREGDDGGRFLNLSEIFGSVEADAQAYADVRSQKPNQKGIWGRTMSGLMGDPDSIPFLRGNTDDTELDKLKSVGLKLNDKGDLPVFKSALVTNCAVLVGCLMAFSGLRLQYPEVYANNVREPAEDGYGTAPFKPSLSLLGWVAAGWSVTIDQAERTSGLDAAMMIEFLQFSMKALALVGAPQLFVLCPLYRFCGRGQAGVENDILSMVDMNNLEDGHWLFWAYSGIVWYVVAGTQALIFRTMRSFLERRFRWLKELEPPRSSTLLVEAVPEESCSDAELKAYFSRLFPGDSVESAYIVKHTERLQYLMEQLQINSQFWEQVQYARAQQLERARLASGELEGGKLKADPDMEERVDHYAGRVQVVEKHVLAERKRIVEDSAEPLIQTIRDGKTVKCLSSHARAVNTNCGFVTFKTKRDAMIALNMRCTADQEEFFMSIPPDPQDVIYNDLTYTPQRKTLLAVLGHGAIFAIFIGFVPIVTFVSGFTNLRQLERTMPATSEYISHYPLLLSLMEGVLSSLALTLFTACLPTVLMMIIYRCFLMGAHAWAQQRLQIVYFWFQIIFSILVTAVGGSLLGKIKEIVDKPMDTFGLLADHLPGATHFYLNFIVMQWATHGFVMTRYMQLFKYFGFRALLGKRRAVELAEPEDQDYYGIGSRMARWSATVLIGIIFSTLSPAITGLTFINFLLCRICYGYLLVFAETRKPDSGGLFFVNGLRHVQYGVMIYVILLIGVMARHAKSNGPVIMTAPAALYLMYCCYRFRVGFSYEMLPFQDVVSLPKERSKFHTDDDGSRAYTQRELTETIKKQCIKHGASFLKYSETPKATKAVFSREAMTRSKDFLIDMRGLSPNLAFKKSDINSALKKIIKAMTDPKKPAWKMSQSEKDDWIETMTNRTYNLICHAGEAVRDNRTWIIELLGDAPDQGDDADDEVSDELVDPDSATAAPSATDRDSQWEYSWSSELMLGNRVGIGPNNKGVEEVSLPIHIDEGTNLEELVEARWRDGTTHRFRISVAEFTIGKSGSRARSIDAMWTGEHSATHNVLTLQQRTDRMQLLSLYDQGAQILQVSLYKFGGLPMPQPGQVPNDDPTLRKAVDFMLPFCKMWESDKVQDKKELKRLKDEAEKGQQLLQQCPPARRNAMGAKDVLKRPAAAPAALKRPAGAADAPLASGGVSVAADGGGAVQGGVDIAEPAAKKAKAKATPKATAAKSGSMAVAARSPVKLSVSRASRMEMVILDNKIDVTDAEAICGAQASGSGQANTPSGVSHGASGNACPHGSPQLGGKFVGKAFEGVNADDIRSHLHKIDQCRVSEANNDEFERLICSAISSSAPPQPPVTPSKREADLTNAINTGSIPSRSALDSAFRKDHPVGSPQHNEYTKGTTSEKRAFKIIKWAQTQLDEIKKEKMQSEMLSQTTRSKQDMCTFGELVVGYGGWEWPAAVEGAKRTAAKCAKLGGKWCWRDEWSELLLHRRIKHEDEEEFKKAWAEITTSSSQGSMSESSAAHSAAQVAVEMPAGAAPPNVDAPSAVQPSDAGAAAASGAAARKRSGGNPDEKEPKTKTAKTETTLSAASKLKPLHLKAAQGAELLIRQIGESDAYKWARGSELEELTHALEIVRDGKTECINEFLVTKDAKQFAKNYDEGACVSELNKFNSQKDAVKRPESKLKQICAMHKDRLGAMAADEVLPDSSDCGDNDDDPADMFIEFCTELLLARELSATQFCSLMYYVGIAGIDKAAKVGMRPGSHSGNEQRKINDHIGRTQDRDEMYFLSLPCFDNSSLARSVRQLPVFVPHEQLDVGVGPHARTSLREAIDSNELPNSYAQHPVVVRHGSRDDPVRPLCLYLDGVPYSHTDSVIGVWVECFVDGARHLVAALRKKSLCRCGCRGWCSISALTSFLRWSFAAMADKRYPEKRRDGEAWVESDIQRRGRAGTALAMRSCLLFIKGDWAEHAGTIGLPTWSDIARPCYSCNAHGAGMHRVAGACRTGFPHRGNLEHECDDACSRCEIIIPLTPHLRQLILDVGKLRYDKRPAGSHGRALENPIPLLELERDDRLEPCPDLPDVGKFEQLDLSTVKRIALWRQSRETLTRHRNPLFSTDPPAAEWAAGGLLAPEPAAAGPPEEWRAEGGGAASERGEDGSWMSMDRVEELQRGVDSELRQLHRAAHSAEASDEAEFSEHGGGVGGEAELIGGAADVGQPEDEAELTGVVADVGQPESEAELTSGAADVGQPEGEAAPVSPELGQDELAGGAAGAGPPAEGETARGAPERGPEARGGGQRARGAASGGGVDGGLSDKKVVFTGTMEVKRVDAERAAEAAGAIVLPDVSAKMDLLVAGQKAGSKLTKAKELGKEVWDEATFKRAAGL</sequence>
<dbReference type="PROSITE" id="PS50948">
    <property type="entry name" value="PAN"/>
    <property type="match status" value="1"/>
</dbReference>
<feature type="region of interest" description="Disordered" evidence="8">
    <location>
        <begin position="2984"/>
        <end position="3013"/>
    </location>
</feature>
<feature type="region of interest" description="Disordered" evidence="8">
    <location>
        <begin position="2936"/>
        <end position="2966"/>
    </location>
</feature>
<organism evidence="11 12">
    <name type="scientific">Prorocentrum cordatum</name>
    <dbReference type="NCBI Taxonomy" id="2364126"/>
    <lineage>
        <taxon>Eukaryota</taxon>
        <taxon>Sar</taxon>
        <taxon>Alveolata</taxon>
        <taxon>Dinophyceae</taxon>
        <taxon>Prorocentrales</taxon>
        <taxon>Prorocentraceae</taxon>
        <taxon>Prorocentrum</taxon>
    </lineage>
</organism>
<keyword evidence="7" id="KW-0175">Coiled coil</keyword>
<feature type="compositionally biased region" description="Low complexity" evidence="8">
    <location>
        <begin position="2360"/>
        <end position="2369"/>
    </location>
</feature>
<dbReference type="Pfam" id="PF13967">
    <property type="entry name" value="RSN1_TM"/>
    <property type="match status" value="1"/>
</dbReference>
<keyword evidence="4 9" id="KW-0812">Transmembrane</keyword>
<dbReference type="PANTHER" id="PTHR13018">
    <property type="entry name" value="PROBABLE MEMBRANE PROTEIN DUF221-RELATED"/>
    <property type="match status" value="1"/>
</dbReference>
<gene>
    <name evidence="11" type="ORF">PCOR1329_LOCUS27745</name>
</gene>
<feature type="compositionally biased region" description="Gly residues" evidence="8">
    <location>
        <begin position="3097"/>
        <end position="3115"/>
    </location>
</feature>
<feature type="compositionally biased region" description="Basic and acidic residues" evidence="8">
    <location>
        <begin position="2378"/>
        <end position="2389"/>
    </location>
</feature>
<evidence type="ECO:0000259" key="10">
    <source>
        <dbReference type="PROSITE" id="PS50948"/>
    </source>
</evidence>
<accession>A0ABN9SF67</accession>
<feature type="region of interest" description="Disordered" evidence="8">
    <location>
        <begin position="252"/>
        <end position="271"/>
    </location>
</feature>
<dbReference type="InterPro" id="IPR032880">
    <property type="entry name" value="CSC1/OSCA1-like_N"/>
</dbReference>
<comment type="caution">
    <text evidence="11">The sequence shown here is derived from an EMBL/GenBank/DDBJ whole genome shotgun (WGS) entry which is preliminary data.</text>
</comment>
<evidence type="ECO:0000313" key="11">
    <source>
        <dbReference type="EMBL" id="CAK0828549.1"/>
    </source>
</evidence>
<feature type="transmembrane region" description="Helical" evidence="9">
    <location>
        <begin position="1571"/>
        <end position="1591"/>
    </location>
</feature>
<evidence type="ECO:0000256" key="9">
    <source>
        <dbReference type="SAM" id="Phobius"/>
    </source>
</evidence>
<dbReference type="InterPro" id="IPR001357">
    <property type="entry name" value="BRCT_dom"/>
</dbReference>
<proteinExistence type="inferred from homology"/>
<keyword evidence="5 9" id="KW-1133">Transmembrane helix</keyword>
<dbReference type="SUPFAM" id="SSF52113">
    <property type="entry name" value="BRCT domain"/>
    <property type="match status" value="1"/>
</dbReference>
<feature type="transmembrane region" description="Helical" evidence="9">
    <location>
        <begin position="1049"/>
        <end position="1070"/>
    </location>
</feature>
<reference evidence="11" key="1">
    <citation type="submission" date="2023-10" db="EMBL/GenBank/DDBJ databases">
        <authorList>
            <person name="Chen Y."/>
            <person name="Shah S."/>
            <person name="Dougan E. K."/>
            <person name="Thang M."/>
            <person name="Chan C."/>
        </authorList>
    </citation>
    <scope>NUCLEOTIDE SEQUENCE [LARGE SCALE GENOMIC DNA]</scope>
</reference>
<feature type="region of interest" description="Disordered" evidence="8">
    <location>
        <begin position="2191"/>
        <end position="2210"/>
    </location>
</feature>
<keyword evidence="12" id="KW-1185">Reference proteome</keyword>
<comment type="similarity">
    <text evidence="2">Belongs to the CSC1 (TC 1.A.17) family.</text>
</comment>
<feature type="region of interest" description="Disordered" evidence="8">
    <location>
        <begin position="2343"/>
        <end position="2392"/>
    </location>
</feature>
<comment type="subcellular location">
    <subcellularLocation>
        <location evidence="1">Membrane</location>
        <topology evidence="1">Multi-pass membrane protein</topology>
    </subcellularLocation>
</comment>
<evidence type="ECO:0000256" key="5">
    <source>
        <dbReference type="ARBA" id="ARBA00022989"/>
    </source>
</evidence>
<feature type="region of interest" description="Disordered" evidence="8">
    <location>
        <begin position="438"/>
        <end position="499"/>
    </location>
</feature>
<feature type="compositionally biased region" description="Low complexity" evidence="8">
    <location>
        <begin position="2936"/>
        <end position="2945"/>
    </location>
</feature>
<keyword evidence="3" id="KW-0813">Transport</keyword>
<evidence type="ECO:0000256" key="4">
    <source>
        <dbReference type="ARBA" id="ARBA00022692"/>
    </source>
</evidence>
<feature type="compositionally biased region" description="Acidic residues" evidence="8">
    <location>
        <begin position="1751"/>
        <end position="1766"/>
    </location>
</feature>
<feature type="transmembrane region" description="Helical" evidence="9">
    <location>
        <begin position="1494"/>
        <end position="1527"/>
    </location>
</feature>
<feature type="compositionally biased region" description="Low complexity" evidence="8">
    <location>
        <begin position="3078"/>
        <end position="3089"/>
    </location>
</feature>
<feature type="compositionally biased region" description="Low complexity" evidence="8">
    <location>
        <begin position="318"/>
        <end position="348"/>
    </location>
</feature>
<dbReference type="Proteomes" id="UP001189429">
    <property type="component" value="Unassembled WGS sequence"/>
</dbReference>
<evidence type="ECO:0000256" key="6">
    <source>
        <dbReference type="ARBA" id="ARBA00023136"/>
    </source>
</evidence>
<dbReference type="EMBL" id="CAUYUJ010010102">
    <property type="protein sequence ID" value="CAK0828549.1"/>
    <property type="molecule type" value="Genomic_DNA"/>
</dbReference>
<feature type="transmembrane region" description="Helical" evidence="9">
    <location>
        <begin position="1384"/>
        <end position="1406"/>
    </location>
</feature>
<evidence type="ECO:0000256" key="8">
    <source>
        <dbReference type="SAM" id="MobiDB-lite"/>
    </source>
</evidence>
<dbReference type="InterPro" id="IPR003864">
    <property type="entry name" value="CSC1/OSCA1-like_7TM"/>
</dbReference>
<feature type="compositionally biased region" description="Basic and acidic residues" evidence="8">
    <location>
        <begin position="470"/>
        <end position="482"/>
    </location>
</feature>
<feature type="region of interest" description="Disordered" evidence="8">
    <location>
        <begin position="3041"/>
        <end position="3119"/>
    </location>
</feature>
<dbReference type="PANTHER" id="PTHR13018:SF5">
    <property type="entry name" value="RE44586P"/>
    <property type="match status" value="1"/>
</dbReference>
<protein>
    <recommendedName>
        <fullName evidence="10">Apple domain-containing protein</fullName>
    </recommendedName>
</protein>
<dbReference type="Pfam" id="PF14703">
    <property type="entry name" value="PHM7_cyt"/>
    <property type="match status" value="1"/>
</dbReference>
<dbReference type="InterPro" id="IPR036420">
    <property type="entry name" value="BRCT_dom_sf"/>
</dbReference>
<name>A0ABN9SF67_9DINO</name>
<feature type="region of interest" description="Disordered" evidence="8">
    <location>
        <begin position="1750"/>
        <end position="1782"/>
    </location>
</feature>
<feature type="compositionally biased region" description="Acidic residues" evidence="8">
    <location>
        <begin position="352"/>
        <end position="367"/>
    </location>
</feature>
<evidence type="ECO:0000256" key="7">
    <source>
        <dbReference type="SAM" id="Coils"/>
    </source>
</evidence>
<feature type="compositionally biased region" description="Low complexity" evidence="8">
    <location>
        <begin position="456"/>
        <end position="466"/>
    </location>
</feature>
<dbReference type="Pfam" id="PF00533">
    <property type="entry name" value="BRCT"/>
    <property type="match status" value="1"/>
</dbReference>
<dbReference type="InterPro" id="IPR027815">
    <property type="entry name" value="CSC1/OSCA1-like_cyt"/>
</dbReference>
<dbReference type="Pfam" id="PF02714">
    <property type="entry name" value="RSN1_7TM"/>
    <property type="match status" value="1"/>
</dbReference>
<evidence type="ECO:0000256" key="3">
    <source>
        <dbReference type="ARBA" id="ARBA00022448"/>
    </source>
</evidence>
<feature type="region of interest" description="Disordered" evidence="8">
    <location>
        <begin position="317"/>
        <end position="376"/>
    </location>
</feature>
<evidence type="ECO:0000256" key="2">
    <source>
        <dbReference type="ARBA" id="ARBA00007779"/>
    </source>
</evidence>
<evidence type="ECO:0000313" key="12">
    <source>
        <dbReference type="Proteomes" id="UP001189429"/>
    </source>
</evidence>
<dbReference type="InterPro" id="IPR045122">
    <property type="entry name" value="Csc1-like"/>
</dbReference>
<keyword evidence="6 9" id="KW-0472">Membrane</keyword>
<dbReference type="Gene3D" id="3.40.50.10190">
    <property type="entry name" value="BRCT domain"/>
    <property type="match status" value="1"/>
</dbReference>
<feature type="coiled-coil region" evidence="7">
    <location>
        <begin position="1929"/>
        <end position="1956"/>
    </location>
</feature>